<evidence type="ECO:0000313" key="3">
    <source>
        <dbReference type="Proteomes" id="UP000027920"/>
    </source>
</evidence>
<sequence>MDETLSQASTLSVLEEDGKANQSQQQSFPWKTFKKWTKDVLDLRGSWNCCDPSLDDVDDKNGGQHTRRTAAPTQVSISPSLPRSVSLGNRGPLVSRPLQSSGQINVAALQDNGKESQRNEASAPAANDIPPDQEVRMFLQPETRSISQEQLVNEVKGIYAGLVMVEKKCMEICQSQSQTTNKLSNEQWQALIALHRTLLHEHHDFFLASQHPT</sequence>
<dbReference type="OrthoDB" id="4152838at2759"/>
<protein>
    <submittedName>
        <fullName evidence="2">Uncharacterized protein</fullName>
    </submittedName>
</protein>
<gene>
    <name evidence="2" type="ORF">A1O9_13052</name>
</gene>
<dbReference type="AlphaFoldDB" id="A0A072NU50"/>
<feature type="compositionally biased region" description="Polar residues" evidence="1">
    <location>
        <begin position="71"/>
        <end position="87"/>
    </location>
</feature>
<dbReference type="InterPro" id="IPR011990">
    <property type="entry name" value="TPR-like_helical_dom_sf"/>
</dbReference>
<keyword evidence="3" id="KW-1185">Reference proteome</keyword>
<name>A0A072NU50_9EURO</name>
<comment type="caution">
    <text evidence="2">The sequence shown here is derived from an EMBL/GenBank/DDBJ whole genome shotgun (WGS) entry which is preliminary data.</text>
</comment>
<feature type="non-terminal residue" evidence="2">
    <location>
        <position position="213"/>
    </location>
</feature>
<evidence type="ECO:0000256" key="1">
    <source>
        <dbReference type="SAM" id="MobiDB-lite"/>
    </source>
</evidence>
<evidence type="ECO:0000313" key="2">
    <source>
        <dbReference type="EMBL" id="KEF50892.1"/>
    </source>
</evidence>
<dbReference type="SUPFAM" id="SSF48452">
    <property type="entry name" value="TPR-like"/>
    <property type="match status" value="1"/>
</dbReference>
<dbReference type="STRING" id="1182545.A0A072NU50"/>
<feature type="region of interest" description="Disordered" evidence="1">
    <location>
        <begin position="1"/>
        <end position="27"/>
    </location>
</feature>
<dbReference type="HOGENOM" id="CLU_1297106_0_0_1"/>
<proteinExistence type="predicted"/>
<feature type="compositionally biased region" description="Polar residues" evidence="1">
    <location>
        <begin position="1"/>
        <end position="12"/>
    </location>
</feature>
<dbReference type="GeneID" id="25287943"/>
<accession>A0A072NU50</accession>
<dbReference type="VEuPathDB" id="FungiDB:A1O9_13052"/>
<dbReference type="RefSeq" id="XP_013253482.1">
    <property type="nucleotide sequence ID" value="XM_013398028.1"/>
</dbReference>
<feature type="region of interest" description="Disordered" evidence="1">
    <location>
        <begin position="52"/>
        <end position="97"/>
    </location>
</feature>
<dbReference type="Proteomes" id="UP000027920">
    <property type="component" value="Unassembled WGS sequence"/>
</dbReference>
<reference evidence="2 3" key="1">
    <citation type="submission" date="2013-03" db="EMBL/GenBank/DDBJ databases">
        <title>The Genome Sequence of Exophiala aquamarina CBS 119918.</title>
        <authorList>
            <consortium name="The Broad Institute Genomics Platform"/>
            <person name="Cuomo C."/>
            <person name="de Hoog S."/>
            <person name="Gorbushina A."/>
            <person name="Walker B."/>
            <person name="Young S.K."/>
            <person name="Zeng Q."/>
            <person name="Gargeya S."/>
            <person name="Fitzgerald M."/>
            <person name="Haas B."/>
            <person name="Abouelleil A."/>
            <person name="Allen A.W."/>
            <person name="Alvarado L."/>
            <person name="Arachchi H.M."/>
            <person name="Berlin A.M."/>
            <person name="Chapman S.B."/>
            <person name="Gainer-Dewar J."/>
            <person name="Goldberg J."/>
            <person name="Griggs A."/>
            <person name="Gujja S."/>
            <person name="Hansen M."/>
            <person name="Howarth C."/>
            <person name="Imamovic A."/>
            <person name="Ireland A."/>
            <person name="Larimer J."/>
            <person name="McCowan C."/>
            <person name="Murphy C."/>
            <person name="Pearson M."/>
            <person name="Poon T.W."/>
            <person name="Priest M."/>
            <person name="Roberts A."/>
            <person name="Saif S."/>
            <person name="Shea T."/>
            <person name="Sisk P."/>
            <person name="Sykes S."/>
            <person name="Wortman J."/>
            <person name="Nusbaum C."/>
            <person name="Birren B."/>
        </authorList>
    </citation>
    <scope>NUCLEOTIDE SEQUENCE [LARGE SCALE GENOMIC DNA]</scope>
    <source>
        <strain evidence="2 3">CBS 119918</strain>
    </source>
</reference>
<organism evidence="2 3">
    <name type="scientific">Exophiala aquamarina CBS 119918</name>
    <dbReference type="NCBI Taxonomy" id="1182545"/>
    <lineage>
        <taxon>Eukaryota</taxon>
        <taxon>Fungi</taxon>
        <taxon>Dikarya</taxon>
        <taxon>Ascomycota</taxon>
        <taxon>Pezizomycotina</taxon>
        <taxon>Eurotiomycetes</taxon>
        <taxon>Chaetothyriomycetidae</taxon>
        <taxon>Chaetothyriales</taxon>
        <taxon>Herpotrichiellaceae</taxon>
        <taxon>Exophiala</taxon>
    </lineage>
</organism>
<dbReference type="EMBL" id="AMGV01000049">
    <property type="protein sequence ID" value="KEF50892.1"/>
    <property type="molecule type" value="Genomic_DNA"/>
</dbReference>